<dbReference type="GO" id="GO:0006313">
    <property type="term" value="P:DNA transposition"/>
    <property type="evidence" value="ECO:0007669"/>
    <property type="project" value="InterPro"/>
</dbReference>
<evidence type="ECO:0000313" key="3">
    <source>
        <dbReference type="EMBL" id="TXA00791.1"/>
    </source>
</evidence>
<dbReference type="InterPro" id="IPR047650">
    <property type="entry name" value="Transpos_IS110"/>
</dbReference>
<name>A0AB74LEZ7_MYCBI</name>
<proteinExistence type="predicted"/>
<protein>
    <submittedName>
        <fullName evidence="3">IS110-like element IS1547 family transposase</fullName>
    </submittedName>
</protein>
<evidence type="ECO:0000259" key="2">
    <source>
        <dbReference type="Pfam" id="PF02371"/>
    </source>
</evidence>
<dbReference type="InterPro" id="IPR002525">
    <property type="entry name" value="Transp_IS110-like_N"/>
</dbReference>
<dbReference type="PANTHER" id="PTHR33055:SF16">
    <property type="entry name" value="TRANSPOSASE FOR INSERTION SEQUENCE ELEMENT IS1547"/>
    <property type="match status" value="1"/>
</dbReference>
<dbReference type="PANTHER" id="PTHR33055">
    <property type="entry name" value="TRANSPOSASE FOR INSERTION SEQUENCE ELEMENT IS1111A"/>
    <property type="match status" value="1"/>
</dbReference>
<dbReference type="Pfam" id="PF01548">
    <property type="entry name" value="DEDD_Tnp_IS110"/>
    <property type="match status" value="1"/>
</dbReference>
<reference evidence="4" key="1">
    <citation type="journal article" date="2019" name="Sci. Rep.">
        <title>Genomic Polymorphism Associated with the Emergence of Virulent Isolates of Mycobacterium bovis in the Nile Delta.</title>
        <authorList>
            <person name="Abdelaal H.F.M."/>
            <person name="Spalink D."/>
            <person name="Amer A."/>
            <person name="Steinberg H."/>
            <person name="Hashish E.A."/>
            <person name="Nasr E.A."/>
            <person name="Talaat A.M."/>
        </authorList>
    </citation>
    <scope>NUCLEOTIDE SEQUENCE [LARGE SCALE GENOMIC DNA]</scope>
    <source>
        <strain evidence="4">MBE9</strain>
    </source>
</reference>
<comment type="caution">
    <text evidence="3">The sequence shown here is derived from an EMBL/GenBank/DDBJ whole genome shotgun (WGS) entry which is preliminary data.</text>
</comment>
<dbReference type="GO" id="GO:0004803">
    <property type="term" value="F:transposase activity"/>
    <property type="evidence" value="ECO:0007669"/>
    <property type="project" value="InterPro"/>
</dbReference>
<accession>A0AB74LEZ7</accession>
<dbReference type="NCBIfam" id="NF033542">
    <property type="entry name" value="transpos_IS110"/>
    <property type="match status" value="1"/>
</dbReference>
<dbReference type="GO" id="GO:0003677">
    <property type="term" value="F:DNA binding"/>
    <property type="evidence" value="ECO:0007669"/>
    <property type="project" value="InterPro"/>
</dbReference>
<dbReference type="Pfam" id="PF02371">
    <property type="entry name" value="Transposase_20"/>
    <property type="match status" value="1"/>
</dbReference>
<evidence type="ECO:0000313" key="4">
    <source>
        <dbReference type="Proteomes" id="UP000460362"/>
    </source>
</evidence>
<dbReference type="AlphaFoldDB" id="A0AB74LEZ7"/>
<evidence type="ECO:0000259" key="1">
    <source>
        <dbReference type="Pfam" id="PF01548"/>
    </source>
</evidence>
<sequence length="383" mass="41953">MCPPTGPTSTPPQVKEATTMVVVGTDAHKYSHTFVATDEVGRQLGEKTVKATTAGHATAIMWAREQFGLELIWGIEDCRNMSARLERDLLAAGQQVVRVPTKLMAQTRKSARSRGKSDPIDALAVARAVLRETDLPLATHDETSRELKLLTDRRDVLVAQRTSAINRLRWLVHELDPERAPAARSLDAAKHQQALRTWLDTQPGLVAELARAELTDIIRLTGEINTLAQRISARVHQVAPALLEIPGCAELTAAKIVGEAAGVTRFKSEAAFACHAAVAPIPVWSGNTAGQMRLSRSGNRQLNAALHRIALTQIRMTDSRGQAYYQRLQDAGKTKRAALRCLKRRLARTVFQALRTVHQPSSEHTQPAAACHRSYCSRSCLSG</sequence>
<dbReference type="EMBL" id="QFYW01000002">
    <property type="protein sequence ID" value="TXA00791.1"/>
    <property type="molecule type" value="Genomic_DNA"/>
</dbReference>
<dbReference type="Proteomes" id="UP000460362">
    <property type="component" value="Unassembled WGS sequence"/>
</dbReference>
<feature type="domain" description="Transposase IS116/IS110/IS902 C-terminal" evidence="2">
    <location>
        <begin position="241"/>
        <end position="326"/>
    </location>
</feature>
<organism evidence="3 4">
    <name type="scientific">Mycobacterium bovis</name>
    <dbReference type="NCBI Taxonomy" id="1765"/>
    <lineage>
        <taxon>Bacteria</taxon>
        <taxon>Bacillati</taxon>
        <taxon>Actinomycetota</taxon>
        <taxon>Actinomycetes</taxon>
        <taxon>Mycobacteriales</taxon>
        <taxon>Mycobacteriaceae</taxon>
        <taxon>Mycobacterium</taxon>
        <taxon>Mycobacterium tuberculosis complex</taxon>
    </lineage>
</organism>
<dbReference type="InterPro" id="IPR003346">
    <property type="entry name" value="Transposase_20"/>
</dbReference>
<gene>
    <name evidence="3" type="ORF">DKM16_20135</name>
</gene>
<feature type="domain" description="Transposase IS110-like N-terminal" evidence="1">
    <location>
        <begin position="23"/>
        <end position="174"/>
    </location>
</feature>